<proteinExistence type="predicted"/>
<evidence type="ECO:0000256" key="3">
    <source>
        <dbReference type="SAM" id="SignalP"/>
    </source>
</evidence>
<name>A0AA39XCQ5_9PEZI</name>
<feature type="chain" id="PRO_5041382346" evidence="3">
    <location>
        <begin position="18"/>
        <end position="312"/>
    </location>
</feature>
<keyword evidence="2" id="KW-0472">Membrane</keyword>
<keyword evidence="2" id="KW-1133">Transmembrane helix</keyword>
<feature type="compositionally biased region" description="Low complexity" evidence="1">
    <location>
        <begin position="177"/>
        <end position="195"/>
    </location>
</feature>
<evidence type="ECO:0000313" key="4">
    <source>
        <dbReference type="EMBL" id="KAK0631529.1"/>
    </source>
</evidence>
<sequence>MWRIFILIPGLSTTCFAFAITTAPASITSAPPAILQRQATTEFSTCGYVDGDISKPRIAPKGFNCRVDTLNGLWGFCPTSVIAATDCGLGGFCFDGGPCSTGCGRASLKNNPKIRTWTCPEADDRPEAKFCSTASLVFGPDQTYDYVDCAEGPGKAVYFFSPTAKAVTISSPPPSTAPAATASTPTSTSSLPSPTEVSTDVEKSRTTSAPTTQAKGGVNVGAVVGGVLGGLALIVGAIIALLYLRRYKARPSVQPSIGAVYQGQEPPSYPGVKPEEGKPSELRGSVQAFGELPVKVERNTSVVELAGDYWRR</sequence>
<organism evidence="4 5">
    <name type="scientific">Immersiella caudata</name>
    <dbReference type="NCBI Taxonomy" id="314043"/>
    <lineage>
        <taxon>Eukaryota</taxon>
        <taxon>Fungi</taxon>
        <taxon>Dikarya</taxon>
        <taxon>Ascomycota</taxon>
        <taxon>Pezizomycotina</taxon>
        <taxon>Sordariomycetes</taxon>
        <taxon>Sordariomycetidae</taxon>
        <taxon>Sordariales</taxon>
        <taxon>Lasiosphaeriaceae</taxon>
        <taxon>Immersiella</taxon>
    </lineage>
</organism>
<reference evidence="4" key="1">
    <citation type="submission" date="2023-06" db="EMBL/GenBank/DDBJ databases">
        <title>Genome-scale phylogeny and comparative genomics of the fungal order Sordariales.</title>
        <authorList>
            <consortium name="Lawrence Berkeley National Laboratory"/>
            <person name="Hensen N."/>
            <person name="Bonometti L."/>
            <person name="Westerberg I."/>
            <person name="Brannstrom I.O."/>
            <person name="Guillou S."/>
            <person name="Cros-Aarteil S."/>
            <person name="Calhoun S."/>
            <person name="Haridas S."/>
            <person name="Kuo A."/>
            <person name="Mondo S."/>
            <person name="Pangilinan J."/>
            <person name="Riley R."/>
            <person name="Labutti K."/>
            <person name="Andreopoulos B."/>
            <person name="Lipzen A."/>
            <person name="Chen C."/>
            <person name="Yanf M."/>
            <person name="Daum C."/>
            <person name="Ng V."/>
            <person name="Clum A."/>
            <person name="Steindorff A."/>
            <person name="Ohm R."/>
            <person name="Martin F."/>
            <person name="Silar P."/>
            <person name="Natvig D."/>
            <person name="Lalanne C."/>
            <person name="Gautier V."/>
            <person name="Ament-Velasquez S.L."/>
            <person name="Kruys A."/>
            <person name="Hutchinson M.I."/>
            <person name="Powell A.J."/>
            <person name="Barry K."/>
            <person name="Miller A.N."/>
            <person name="Grigoriev I.V."/>
            <person name="Debuchy R."/>
            <person name="Gladieux P."/>
            <person name="Thoren M.H."/>
            <person name="Johannesson H."/>
        </authorList>
    </citation>
    <scope>NUCLEOTIDE SEQUENCE</scope>
    <source>
        <strain evidence="4">CBS 606.72</strain>
    </source>
</reference>
<evidence type="ECO:0000256" key="1">
    <source>
        <dbReference type="SAM" id="MobiDB-lite"/>
    </source>
</evidence>
<protein>
    <submittedName>
        <fullName evidence="4">Uncharacterized protein</fullName>
    </submittedName>
</protein>
<keyword evidence="2" id="KW-0812">Transmembrane</keyword>
<dbReference type="AlphaFoldDB" id="A0AA39XCQ5"/>
<accession>A0AA39XCQ5</accession>
<dbReference type="Proteomes" id="UP001175000">
    <property type="component" value="Unassembled WGS sequence"/>
</dbReference>
<evidence type="ECO:0000256" key="2">
    <source>
        <dbReference type="SAM" id="Phobius"/>
    </source>
</evidence>
<dbReference type="EMBL" id="JAULSU010000001">
    <property type="protein sequence ID" value="KAK0631529.1"/>
    <property type="molecule type" value="Genomic_DNA"/>
</dbReference>
<feature type="transmembrane region" description="Helical" evidence="2">
    <location>
        <begin position="220"/>
        <end position="244"/>
    </location>
</feature>
<feature type="region of interest" description="Disordered" evidence="1">
    <location>
        <begin position="170"/>
        <end position="213"/>
    </location>
</feature>
<keyword evidence="3" id="KW-0732">Signal</keyword>
<gene>
    <name evidence="4" type="ORF">B0T14DRAFT_501868</name>
</gene>
<keyword evidence="5" id="KW-1185">Reference proteome</keyword>
<feature type="region of interest" description="Disordered" evidence="1">
    <location>
        <begin position="258"/>
        <end position="281"/>
    </location>
</feature>
<evidence type="ECO:0000313" key="5">
    <source>
        <dbReference type="Proteomes" id="UP001175000"/>
    </source>
</evidence>
<feature type="signal peptide" evidence="3">
    <location>
        <begin position="1"/>
        <end position="17"/>
    </location>
</feature>
<comment type="caution">
    <text evidence="4">The sequence shown here is derived from an EMBL/GenBank/DDBJ whole genome shotgun (WGS) entry which is preliminary data.</text>
</comment>